<name>A0A9E2BI96_PSYF1</name>
<evidence type="ECO:0000313" key="2">
    <source>
        <dbReference type="Proteomes" id="UP000811545"/>
    </source>
</evidence>
<sequence length="351" mass="40091">MRASKFRKLASFGLVIISSIGLMGVVTAIYLPEYVPDSGYYYLSKDYVYSIFRWHEQGFNQTYQEAYEHEFRVNNRGFARVTGYWSSNLPQAYLDVEDDYWGPYIIDEFVIGGDDAEATVAGQTYFMYIDLTDQGSKATSSSTILEAELCWDFFGSGSNNWPMECYAIASFTAPSYGSWDPIQPMAIQSQKSQRKEVGNEPLENIIGAVVSFTKYVGSEEIDFFLSKFKVKPIRAWFKSRRYEFGGGFYINRSVEEALNVVSGNLEYDLSKTMVKLSNTKCNIERDILKKIREQIKKNIQAIREDNLYGMEVGGYHAELAKLEKDPFVANIQYYDLSKSGKLKPVEPNPQP</sequence>
<organism evidence="1 2">
    <name type="scientific">Psychracetigena formicireducens</name>
    <dbReference type="NCBI Taxonomy" id="2986056"/>
    <lineage>
        <taxon>Bacteria</taxon>
        <taxon>Bacillati</taxon>
        <taxon>Candidatus Lithacetigenota</taxon>
        <taxon>Candidatus Psychracetigena</taxon>
    </lineage>
</organism>
<evidence type="ECO:0000313" key="1">
    <source>
        <dbReference type="EMBL" id="MBT9145564.1"/>
    </source>
</evidence>
<dbReference type="EMBL" id="QLTW01000117">
    <property type="protein sequence ID" value="MBT9145564.1"/>
    <property type="molecule type" value="Genomic_DNA"/>
</dbReference>
<comment type="caution">
    <text evidence="1">The sequence shown here is derived from an EMBL/GenBank/DDBJ whole genome shotgun (WGS) entry which is preliminary data.</text>
</comment>
<dbReference type="Proteomes" id="UP000811545">
    <property type="component" value="Unassembled WGS sequence"/>
</dbReference>
<accession>A0A9E2BI96</accession>
<reference evidence="1 2" key="1">
    <citation type="journal article" date="2021" name="bioRxiv">
        <title>Unique metabolic strategies in Hadean analogues reveal hints for primordial physiology.</title>
        <authorList>
            <person name="Nobu M.K."/>
            <person name="Nakai R."/>
            <person name="Tamazawa S."/>
            <person name="Mori H."/>
            <person name="Toyoda A."/>
            <person name="Ijiri A."/>
            <person name="Suzuki S."/>
            <person name="Kurokawa K."/>
            <person name="Kamagata Y."/>
            <person name="Tamaki H."/>
        </authorList>
    </citation>
    <scope>NUCLEOTIDE SEQUENCE [LARGE SCALE GENOMIC DNA]</scope>
    <source>
        <strain evidence="1">BS525</strain>
    </source>
</reference>
<dbReference type="AlphaFoldDB" id="A0A9E2BI96"/>
<proteinExistence type="predicted"/>
<protein>
    <submittedName>
        <fullName evidence="1">Uncharacterized protein</fullName>
    </submittedName>
</protein>
<gene>
    <name evidence="1" type="ORF">DDT42_01436</name>
</gene>